<evidence type="ECO:0000313" key="1">
    <source>
        <dbReference type="EMBL" id="KAK8853774.1"/>
    </source>
</evidence>
<protein>
    <submittedName>
        <fullName evidence="1">Uncharacterized protein</fullName>
    </submittedName>
</protein>
<organism evidence="1 2">
    <name type="scientific">Tritrichomonas musculus</name>
    <dbReference type="NCBI Taxonomy" id="1915356"/>
    <lineage>
        <taxon>Eukaryota</taxon>
        <taxon>Metamonada</taxon>
        <taxon>Parabasalia</taxon>
        <taxon>Tritrichomonadida</taxon>
        <taxon>Tritrichomonadidae</taxon>
        <taxon>Tritrichomonas</taxon>
    </lineage>
</organism>
<sequence length="257" mass="30149">MLSPVTPSHNPFVIPNFDDSYSESNEAVDDDPEIFYNDIQQSLNDESKYKMNNRKKFIMQSQERSKMRLSSIYQERLQKLAKVQEQQILDLREEWNKARCRAYLDDVSMEFQCQQTTQILSLCGKYSEASQVQQSLQKGKNSDKCTKKYLKLLSIMQNRHQCEIDALVSSFQSEIKLSQSEHEVLNEQIENQYKTDIIRNTTEMINIISNSDRPEPMKQKLIRTVSPQKGKRLSPRVKVVNSAFTPIPKYQFRNDFK</sequence>
<gene>
    <name evidence="1" type="ORF">M9Y10_016317</name>
</gene>
<dbReference type="EMBL" id="JAPFFF010000021">
    <property type="protein sequence ID" value="KAK8853774.1"/>
    <property type="molecule type" value="Genomic_DNA"/>
</dbReference>
<comment type="caution">
    <text evidence="1">The sequence shown here is derived from an EMBL/GenBank/DDBJ whole genome shotgun (WGS) entry which is preliminary data.</text>
</comment>
<evidence type="ECO:0000313" key="2">
    <source>
        <dbReference type="Proteomes" id="UP001470230"/>
    </source>
</evidence>
<reference evidence="1 2" key="1">
    <citation type="submission" date="2024-04" db="EMBL/GenBank/DDBJ databases">
        <title>Tritrichomonas musculus Genome.</title>
        <authorList>
            <person name="Alves-Ferreira E."/>
            <person name="Grigg M."/>
            <person name="Lorenzi H."/>
            <person name="Galac M."/>
        </authorList>
    </citation>
    <scope>NUCLEOTIDE SEQUENCE [LARGE SCALE GENOMIC DNA]</scope>
    <source>
        <strain evidence="1 2">EAF2021</strain>
    </source>
</reference>
<accession>A0ABR2HVX5</accession>
<proteinExistence type="predicted"/>
<keyword evidence="2" id="KW-1185">Reference proteome</keyword>
<dbReference type="Proteomes" id="UP001470230">
    <property type="component" value="Unassembled WGS sequence"/>
</dbReference>
<name>A0ABR2HVX5_9EUKA</name>